<dbReference type="Proteomes" id="UP000753908">
    <property type="component" value="Unassembled WGS sequence"/>
</dbReference>
<dbReference type="EMBL" id="JAHHIF010000094">
    <property type="protein sequence ID" value="MBW4549356.1"/>
    <property type="molecule type" value="Genomic_DNA"/>
</dbReference>
<reference evidence="1" key="2">
    <citation type="journal article" date="2022" name="Microbiol. Resour. Announc.">
        <title>Metagenome Sequencing to Explore Phylogenomics of Terrestrial Cyanobacteria.</title>
        <authorList>
            <person name="Ward R.D."/>
            <person name="Stajich J.E."/>
            <person name="Johansen J.R."/>
            <person name="Huntemann M."/>
            <person name="Clum A."/>
            <person name="Foster B."/>
            <person name="Foster B."/>
            <person name="Roux S."/>
            <person name="Palaniappan K."/>
            <person name="Varghese N."/>
            <person name="Mukherjee S."/>
            <person name="Reddy T.B.K."/>
            <person name="Daum C."/>
            <person name="Copeland A."/>
            <person name="Chen I.A."/>
            <person name="Ivanova N.N."/>
            <person name="Kyrpides N.C."/>
            <person name="Shapiro N."/>
            <person name="Eloe-Fadrosh E.A."/>
            <person name="Pietrasiak N."/>
        </authorList>
    </citation>
    <scope>NUCLEOTIDE SEQUENCE</scope>
    <source>
        <strain evidence="1">CPER-KK1</strain>
    </source>
</reference>
<organism evidence="1 2">
    <name type="scientific">Symplocastrum torsivum CPER-KK1</name>
    <dbReference type="NCBI Taxonomy" id="450513"/>
    <lineage>
        <taxon>Bacteria</taxon>
        <taxon>Bacillati</taxon>
        <taxon>Cyanobacteriota</taxon>
        <taxon>Cyanophyceae</taxon>
        <taxon>Oscillatoriophycideae</taxon>
        <taxon>Oscillatoriales</taxon>
        <taxon>Microcoleaceae</taxon>
        <taxon>Symplocastrum</taxon>
    </lineage>
</organism>
<name>A0A951PUC7_9CYAN</name>
<dbReference type="AlphaFoldDB" id="A0A951PUC7"/>
<gene>
    <name evidence="1" type="ORF">KME25_33875</name>
</gene>
<comment type="caution">
    <text evidence="1">The sequence shown here is derived from an EMBL/GenBank/DDBJ whole genome shotgun (WGS) entry which is preliminary data.</text>
</comment>
<reference evidence="1" key="1">
    <citation type="submission" date="2021-05" db="EMBL/GenBank/DDBJ databases">
        <authorList>
            <person name="Pietrasiak N."/>
            <person name="Ward R."/>
            <person name="Stajich J.E."/>
            <person name="Kurbessoian T."/>
        </authorList>
    </citation>
    <scope>NUCLEOTIDE SEQUENCE</scope>
    <source>
        <strain evidence="1">CPER-KK1</strain>
    </source>
</reference>
<sequence length="502" mass="58126">MNVWIITTGSSDVQLNRKDHWQNLLRNIRSQVDRGFTPTEGTDNRFLAPARVMGTVYSQAQAEQYWGDLAFPLLDNFVGQIQNKGIDQIILILTDQTAVFSPEQRRSQHSPYWQDTCALEPILTTYLKGKFPQAKLKPLLLQPKSPTEGLDDWNRVFELIQEEFSTWDFPDDSTIYVSHQAGTPAISSSVQFEILLRFGQRVKFLVSSERDSKLTKILEQSTYLRGIRKQEAKALLERHDYSGVKELLSPYLNPEIQDLLDAVIQWNFAKFEDFAKAITATAQKYSKDNEWWRMVDEEVKERSTEWWWTAYESAYLGVVRLKQGNTVEAMFHSFRAVEGLLAKWVDKYNNSEKQGKRITKEGKKIKLSHRIIAPWDNTKTTDKVNAYGQGLYFALNFFEGVDKNKDTDMDIWTFGNFVFDKRNGLFHKLEGLQDKESVFEAWEISTGDEQEWKNRVLGCLNFVSGQTFKFLDQEELDGTAASLMVRVHEKLVKTLADYEHTP</sequence>
<evidence type="ECO:0000313" key="2">
    <source>
        <dbReference type="Proteomes" id="UP000753908"/>
    </source>
</evidence>
<protein>
    <submittedName>
        <fullName evidence="1">Uncharacterized protein</fullName>
    </submittedName>
</protein>
<accession>A0A951PUC7</accession>
<evidence type="ECO:0000313" key="1">
    <source>
        <dbReference type="EMBL" id="MBW4549356.1"/>
    </source>
</evidence>
<proteinExistence type="predicted"/>